<dbReference type="Proteomes" id="UP000279384">
    <property type="component" value="Unassembled WGS sequence"/>
</dbReference>
<dbReference type="EMBL" id="RBID01000003">
    <property type="protein sequence ID" value="RKQ62040.1"/>
    <property type="molecule type" value="Genomic_DNA"/>
</dbReference>
<accession>A0A495BM66</accession>
<evidence type="ECO:0000256" key="1">
    <source>
        <dbReference type="ARBA" id="ARBA00004442"/>
    </source>
</evidence>
<dbReference type="SUPFAM" id="SSF56925">
    <property type="entry name" value="OMPA-like"/>
    <property type="match status" value="1"/>
</dbReference>
<dbReference type="GO" id="GO:0055085">
    <property type="term" value="P:transmembrane transport"/>
    <property type="evidence" value="ECO:0007669"/>
    <property type="project" value="TreeGrafter"/>
</dbReference>
<protein>
    <submittedName>
        <fullName evidence="3">Outer membrane protein</fullName>
    </submittedName>
</protein>
<dbReference type="PANTHER" id="PTHR36920">
    <property type="match status" value="1"/>
</dbReference>
<reference evidence="3 4" key="1">
    <citation type="submission" date="2018-10" db="EMBL/GenBank/DDBJ databases">
        <title>Genomic Encyclopedia of Type Strains, Phase IV (KMG-IV): sequencing the most valuable type-strain genomes for metagenomic binning, comparative biology and taxonomic classification.</title>
        <authorList>
            <person name="Goeker M."/>
        </authorList>
    </citation>
    <scope>NUCLEOTIDE SEQUENCE [LARGE SCALE GENOMIC DNA]</scope>
    <source>
        <strain evidence="3 4">DSM 3303</strain>
    </source>
</reference>
<dbReference type="AlphaFoldDB" id="A0A495BM66"/>
<evidence type="ECO:0000256" key="2">
    <source>
        <dbReference type="SAM" id="SignalP"/>
    </source>
</evidence>
<dbReference type="Pfam" id="PF03922">
    <property type="entry name" value="OmpW"/>
    <property type="match status" value="1"/>
</dbReference>
<name>A0A495BM66_VOGIN</name>
<sequence length="199" mass="21250">MKKFAIAAILASLSAGAFAAQGDIIARLRIANVNPQTSVNDTLQALNVDVKDDTIPELDFTYMLTNNIGAELILGTSKHDITAGGAKIGSVKVLPPTLTLQYHFNPEGQFRPYAGAGINYTRFYGFKDDSGLGLSIKKNSFGPALQVGIDMPLTKDVFLNLDMKKIWIKTKVDSSVAGGNVGTLDINPLVTSVGIGMKF</sequence>
<dbReference type="GO" id="GO:0009279">
    <property type="term" value="C:cell outer membrane"/>
    <property type="evidence" value="ECO:0007669"/>
    <property type="project" value="UniProtKB-SubCell"/>
</dbReference>
<dbReference type="Gene3D" id="2.40.160.20">
    <property type="match status" value="1"/>
</dbReference>
<gene>
    <name evidence="3" type="ORF">C8E02_0266</name>
</gene>
<comment type="caution">
    <text evidence="3">The sequence shown here is derived from an EMBL/GenBank/DDBJ whole genome shotgun (WGS) entry which is preliminary data.</text>
</comment>
<evidence type="ECO:0000313" key="4">
    <source>
        <dbReference type="Proteomes" id="UP000279384"/>
    </source>
</evidence>
<dbReference type="InterPro" id="IPR011250">
    <property type="entry name" value="OMP/PagP_B-barrel"/>
</dbReference>
<keyword evidence="2" id="KW-0732">Signal</keyword>
<dbReference type="InterPro" id="IPR005618">
    <property type="entry name" value="OMPW"/>
</dbReference>
<dbReference type="RefSeq" id="WP_120809365.1">
    <property type="nucleotide sequence ID" value="NZ_JAYRSL010000018.1"/>
</dbReference>
<proteinExistence type="predicted"/>
<feature type="chain" id="PRO_5019786515" evidence="2">
    <location>
        <begin position="20"/>
        <end position="199"/>
    </location>
</feature>
<evidence type="ECO:0000313" key="3">
    <source>
        <dbReference type="EMBL" id="RKQ62040.1"/>
    </source>
</evidence>
<comment type="subcellular location">
    <subcellularLocation>
        <location evidence="1">Cell outer membrane</location>
    </subcellularLocation>
</comment>
<dbReference type="PANTHER" id="PTHR36920:SF1">
    <property type="entry name" value="OUTER MEMBRANE PROTEIN W"/>
    <property type="match status" value="1"/>
</dbReference>
<feature type="signal peptide" evidence="2">
    <location>
        <begin position="1"/>
        <end position="19"/>
    </location>
</feature>
<organism evidence="3 4">
    <name type="scientific">Vogesella indigofera</name>
    <name type="common">Pseudomonas indigofera</name>
    <dbReference type="NCBI Taxonomy" id="45465"/>
    <lineage>
        <taxon>Bacteria</taxon>
        <taxon>Pseudomonadati</taxon>
        <taxon>Pseudomonadota</taxon>
        <taxon>Betaproteobacteria</taxon>
        <taxon>Neisseriales</taxon>
        <taxon>Chromobacteriaceae</taxon>
        <taxon>Vogesella</taxon>
    </lineage>
</organism>